<dbReference type="InterPro" id="IPR050807">
    <property type="entry name" value="TransReg_Diox_bact_type"/>
</dbReference>
<keyword evidence="5" id="KW-1185">Reference proteome</keyword>
<dbReference type="GO" id="GO:0003700">
    <property type="term" value="F:DNA-binding transcription factor activity"/>
    <property type="evidence" value="ECO:0007669"/>
    <property type="project" value="TreeGrafter"/>
</dbReference>
<dbReference type="RefSeq" id="WP_142043852.1">
    <property type="nucleotide sequence ID" value="NZ_JBHTGS010000002.1"/>
</dbReference>
<dbReference type="EMBL" id="VFOW01000001">
    <property type="protein sequence ID" value="TQL78927.1"/>
    <property type="molecule type" value="Genomic_DNA"/>
</dbReference>
<dbReference type="InParanoid" id="A0A543B265"/>
<dbReference type="GO" id="GO:0005829">
    <property type="term" value="C:cytosol"/>
    <property type="evidence" value="ECO:0007669"/>
    <property type="project" value="TreeGrafter"/>
</dbReference>
<reference evidence="4 5" key="1">
    <citation type="submission" date="2019-06" db="EMBL/GenBank/DDBJ databases">
        <title>Sequencing the genomes of 1000 actinobacteria strains.</title>
        <authorList>
            <person name="Klenk H.-P."/>
        </authorList>
    </citation>
    <scope>NUCLEOTIDE SEQUENCE [LARGE SCALE GENOMIC DNA]</scope>
    <source>
        <strain evidence="4 5">DSM 45928</strain>
    </source>
</reference>
<dbReference type="PANTHER" id="PTHR46797:SF1">
    <property type="entry name" value="METHYLPHOSPHONATE SYNTHASE"/>
    <property type="match status" value="1"/>
</dbReference>
<evidence type="ECO:0000259" key="3">
    <source>
        <dbReference type="PROSITE" id="PS50943"/>
    </source>
</evidence>
<dbReference type="Gene3D" id="1.10.260.40">
    <property type="entry name" value="lambda repressor-like DNA-binding domains"/>
    <property type="match status" value="1"/>
</dbReference>
<keyword evidence="1" id="KW-0238">DNA-binding</keyword>
<sequence length="148" mass="16096">MVLLRQIIGETLRTRRRQQRRTLRDVSASANVSLGYLSEIERGQKEASSELLSSICGALEVSLSDVLGEVTSEVAREERQREAAAQLSTVSLLPAVSRLDDHRRPVEESRLAQRRRAAKVAPPVSLDAARARRAAGTGRATPKASVAA</sequence>
<dbReference type="PANTHER" id="PTHR46797">
    <property type="entry name" value="HTH-TYPE TRANSCRIPTIONAL REGULATOR"/>
    <property type="match status" value="1"/>
</dbReference>
<dbReference type="SUPFAM" id="SSF47413">
    <property type="entry name" value="lambda repressor-like DNA-binding domains"/>
    <property type="match status" value="1"/>
</dbReference>
<dbReference type="InterPro" id="IPR001387">
    <property type="entry name" value="Cro/C1-type_HTH"/>
</dbReference>
<accession>A0A543B265</accession>
<dbReference type="GO" id="GO:0003677">
    <property type="term" value="F:DNA binding"/>
    <property type="evidence" value="ECO:0007669"/>
    <property type="project" value="UniProtKB-KW"/>
</dbReference>
<proteinExistence type="predicted"/>
<comment type="caution">
    <text evidence="4">The sequence shown here is derived from an EMBL/GenBank/DDBJ whole genome shotgun (WGS) entry which is preliminary data.</text>
</comment>
<dbReference type="OrthoDB" id="3188736at2"/>
<organism evidence="4 5">
    <name type="scientific">Stackebrandtia endophytica</name>
    <dbReference type="NCBI Taxonomy" id="1496996"/>
    <lineage>
        <taxon>Bacteria</taxon>
        <taxon>Bacillati</taxon>
        <taxon>Actinomycetota</taxon>
        <taxon>Actinomycetes</taxon>
        <taxon>Glycomycetales</taxon>
        <taxon>Glycomycetaceae</taxon>
        <taxon>Stackebrandtia</taxon>
    </lineage>
</organism>
<evidence type="ECO:0000256" key="1">
    <source>
        <dbReference type="ARBA" id="ARBA00023125"/>
    </source>
</evidence>
<dbReference type="InterPro" id="IPR010982">
    <property type="entry name" value="Lambda_DNA-bd_dom_sf"/>
</dbReference>
<name>A0A543B265_9ACTN</name>
<feature type="region of interest" description="Disordered" evidence="2">
    <location>
        <begin position="99"/>
        <end position="148"/>
    </location>
</feature>
<gene>
    <name evidence="4" type="ORF">FB566_4524</name>
</gene>
<dbReference type="SMART" id="SM00530">
    <property type="entry name" value="HTH_XRE"/>
    <property type="match status" value="1"/>
</dbReference>
<evidence type="ECO:0000256" key="2">
    <source>
        <dbReference type="SAM" id="MobiDB-lite"/>
    </source>
</evidence>
<feature type="domain" description="HTH cro/C1-type" evidence="3">
    <location>
        <begin position="12"/>
        <end position="66"/>
    </location>
</feature>
<dbReference type="CDD" id="cd00093">
    <property type="entry name" value="HTH_XRE"/>
    <property type="match status" value="1"/>
</dbReference>
<evidence type="ECO:0000313" key="4">
    <source>
        <dbReference type="EMBL" id="TQL78927.1"/>
    </source>
</evidence>
<dbReference type="AlphaFoldDB" id="A0A543B265"/>
<dbReference type="PROSITE" id="PS50943">
    <property type="entry name" value="HTH_CROC1"/>
    <property type="match status" value="1"/>
</dbReference>
<protein>
    <submittedName>
        <fullName evidence="4">Helix-turn-helix protein</fullName>
    </submittedName>
</protein>
<feature type="compositionally biased region" description="Basic and acidic residues" evidence="2">
    <location>
        <begin position="99"/>
        <end position="111"/>
    </location>
</feature>
<dbReference type="Pfam" id="PF01381">
    <property type="entry name" value="HTH_3"/>
    <property type="match status" value="1"/>
</dbReference>
<dbReference type="Proteomes" id="UP000317043">
    <property type="component" value="Unassembled WGS sequence"/>
</dbReference>
<evidence type="ECO:0000313" key="5">
    <source>
        <dbReference type="Proteomes" id="UP000317043"/>
    </source>
</evidence>